<dbReference type="SUPFAM" id="SSF54452">
    <property type="entry name" value="MHC antigen-recognition domain"/>
    <property type="match status" value="1"/>
</dbReference>
<comment type="subcellular location">
    <subcellularLocation>
        <location evidence="1">Membrane</location>
        <topology evidence="1">Single-pass type I membrane protein</topology>
    </subcellularLocation>
</comment>
<dbReference type="InterPro" id="IPR013783">
    <property type="entry name" value="Ig-like_fold"/>
</dbReference>
<accession>A0AA97J8W1</accession>
<organism evidence="8 9">
    <name type="scientific">Eublepharis macularius</name>
    <name type="common">Leopard gecko</name>
    <name type="synonym">Cyrtodactylus macularius</name>
    <dbReference type="NCBI Taxonomy" id="481883"/>
    <lineage>
        <taxon>Eukaryota</taxon>
        <taxon>Metazoa</taxon>
        <taxon>Chordata</taxon>
        <taxon>Craniata</taxon>
        <taxon>Vertebrata</taxon>
        <taxon>Euteleostomi</taxon>
        <taxon>Lepidosauria</taxon>
        <taxon>Squamata</taxon>
        <taxon>Bifurcata</taxon>
        <taxon>Gekkota</taxon>
        <taxon>Eublepharidae</taxon>
        <taxon>Eublepharinae</taxon>
        <taxon>Eublepharis</taxon>
    </lineage>
</organism>
<dbReference type="PANTHER" id="PTHR19944:SF50">
    <property type="entry name" value="HLA CLASS II HISTOCOMPATIBILITY ANTIGEN, DM ALPHA CHAIN"/>
    <property type="match status" value="1"/>
</dbReference>
<keyword evidence="8" id="KW-1185">Reference proteome</keyword>
<name>A0AA97J8W1_EUBMA</name>
<feature type="domain" description="Ig-like" evidence="7">
    <location>
        <begin position="118"/>
        <end position="209"/>
    </location>
</feature>
<keyword evidence="2 5" id="KW-0812">Transmembrane</keyword>
<protein>
    <submittedName>
        <fullName evidence="9">HLA class II histocompatibility antigen, DM alpha chain</fullName>
    </submittedName>
</protein>
<dbReference type="PROSITE" id="PS50835">
    <property type="entry name" value="IG_LIKE"/>
    <property type="match status" value="1"/>
</dbReference>
<evidence type="ECO:0000256" key="6">
    <source>
        <dbReference type="SAM" id="SignalP"/>
    </source>
</evidence>
<dbReference type="PANTHER" id="PTHR19944">
    <property type="entry name" value="MHC CLASS II-RELATED"/>
    <property type="match status" value="1"/>
</dbReference>
<evidence type="ECO:0000256" key="3">
    <source>
        <dbReference type="ARBA" id="ARBA00022989"/>
    </source>
</evidence>
<keyword evidence="6" id="KW-0732">Signal</keyword>
<dbReference type="GeneID" id="129328506"/>
<dbReference type="AlphaFoldDB" id="A0AA97J8W1"/>
<dbReference type="InterPro" id="IPR007110">
    <property type="entry name" value="Ig-like_dom"/>
</dbReference>
<dbReference type="InterPro" id="IPR011162">
    <property type="entry name" value="MHC_I/II-like_Ag-recog"/>
</dbReference>
<evidence type="ECO:0000256" key="2">
    <source>
        <dbReference type="ARBA" id="ARBA00022692"/>
    </source>
</evidence>
<dbReference type="InterPro" id="IPR036179">
    <property type="entry name" value="Ig-like_dom_sf"/>
</dbReference>
<evidence type="ECO:0000259" key="7">
    <source>
        <dbReference type="PROSITE" id="PS50835"/>
    </source>
</evidence>
<dbReference type="Pfam" id="PF07654">
    <property type="entry name" value="C1-set"/>
    <property type="match status" value="1"/>
</dbReference>
<dbReference type="SUPFAM" id="SSF48726">
    <property type="entry name" value="Immunoglobulin"/>
    <property type="match status" value="1"/>
</dbReference>
<sequence length="255" mass="27752">MGAGRGSLALGALAWLWGAAVTAALQEKPVHLFSQVFFCQRDPLLFNLAQALDNDQLFWFDFPNSSWHARLSAFHPEVPSRMPLANVSAQLQLCRTLLTALSNFSDEYIQMPEAKGIPQVSIFTRHPLQLGKPNTLICSVTNLFPPSANISWERNGKSVTGEASTTQAYPVHALEFDFELYSYLEVTPQEGDVYSCSVTAARDTHSSLAYWVPKDPVASSFLENLAGGVAIAVGAVLAVLGTFLIVKSRTTSSAE</sequence>
<dbReference type="InterPro" id="IPR003597">
    <property type="entry name" value="Ig_C1-set"/>
</dbReference>
<evidence type="ECO:0000256" key="4">
    <source>
        <dbReference type="ARBA" id="ARBA00023180"/>
    </source>
</evidence>
<dbReference type="Gene3D" id="3.10.320.10">
    <property type="entry name" value="Class II Histocompatibility Antigen, M Beta Chain, Chain B, domain 1"/>
    <property type="match status" value="1"/>
</dbReference>
<reference evidence="9" key="1">
    <citation type="submission" date="2025-08" db="UniProtKB">
        <authorList>
            <consortium name="RefSeq"/>
        </authorList>
    </citation>
    <scope>IDENTIFICATION</scope>
    <source>
        <tissue evidence="9">Blood</tissue>
    </source>
</reference>
<evidence type="ECO:0000313" key="9">
    <source>
        <dbReference type="RefSeq" id="XP_054833588.1"/>
    </source>
</evidence>
<dbReference type="GO" id="GO:0019882">
    <property type="term" value="P:antigen processing and presentation"/>
    <property type="evidence" value="ECO:0007669"/>
    <property type="project" value="InterPro"/>
</dbReference>
<dbReference type="InterPro" id="IPR050160">
    <property type="entry name" value="MHC/Immunoglobulin"/>
</dbReference>
<keyword evidence="5" id="KW-0472">Membrane</keyword>
<feature type="transmembrane region" description="Helical" evidence="5">
    <location>
        <begin position="225"/>
        <end position="246"/>
    </location>
</feature>
<evidence type="ECO:0000256" key="5">
    <source>
        <dbReference type="SAM" id="Phobius"/>
    </source>
</evidence>
<keyword evidence="4" id="KW-0325">Glycoprotein</keyword>
<dbReference type="RefSeq" id="XP_054833588.1">
    <property type="nucleotide sequence ID" value="XM_054977613.1"/>
</dbReference>
<dbReference type="InterPro" id="IPR014745">
    <property type="entry name" value="MHC_II_a/b_N"/>
</dbReference>
<dbReference type="Proteomes" id="UP001190640">
    <property type="component" value="Chromosome 4"/>
</dbReference>
<dbReference type="Gene3D" id="2.60.40.10">
    <property type="entry name" value="Immunoglobulins"/>
    <property type="match status" value="1"/>
</dbReference>
<dbReference type="GO" id="GO:0006955">
    <property type="term" value="P:immune response"/>
    <property type="evidence" value="ECO:0007669"/>
    <property type="project" value="InterPro"/>
</dbReference>
<evidence type="ECO:0000313" key="8">
    <source>
        <dbReference type="Proteomes" id="UP001190640"/>
    </source>
</evidence>
<proteinExistence type="predicted"/>
<dbReference type="KEGG" id="emc:129328506"/>
<keyword evidence="3 5" id="KW-1133">Transmembrane helix</keyword>
<dbReference type="GO" id="GO:0042613">
    <property type="term" value="C:MHC class II protein complex"/>
    <property type="evidence" value="ECO:0007669"/>
    <property type="project" value="InterPro"/>
</dbReference>
<gene>
    <name evidence="9" type="primary">LOC129328506</name>
</gene>
<feature type="chain" id="PRO_5041651914" evidence="6">
    <location>
        <begin position="25"/>
        <end position="255"/>
    </location>
</feature>
<feature type="signal peptide" evidence="6">
    <location>
        <begin position="1"/>
        <end position="24"/>
    </location>
</feature>
<evidence type="ECO:0000256" key="1">
    <source>
        <dbReference type="ARBA" id="ARBA00004479"/>
    </source>
</evidence>
<dbReference type="SMART" id="SM00407">
    <property type="entry name" value="IGc1"/>
    <property type="match status" value="1"/>
</dbReference>